<protein>
    <submittedName>
        <fullName evidence="2">Uncharacterized protein</fullName>
    </submittedName>
</protein>
<keyword evidence="1" id="KW-1133">Transmembrane helix</keyword>
<evidence type="ECO:0000313" key="2">
    <source>
        <dbReference type="EnsemblPlants" id="ONIVA07G25480.2"/>
    </source>
</evidence>
<feature type="transmembrane region" description="Helical" evidence="1">
    <location>
        <begin position="40"/>
        <end position="63"/>
    </location>
</feature>
<sequence>MFTQSLKHTCARNSADVYESSFAILNNKQFVVVWAPSHGWYLPAPLPVLSNVILYALLIRGIFHL</sequence>
<keyword evidence="3" id="KW-1185">Reference proteome</keyword>
<keyword evidence="1" id="KW-0812">Transmembrane</keyword>
<dbReference type="AlphaFoldDB" id="A0A0E0I5H6"/>
<evidence type="ECO:0000313" key="3">
    <source>
        <dbReference type="Proteomes" id="UP000006591"/>
    </source>
</evidence>
<organism evidence="2">
    <name type="scientific">Oryza nivara</name>
    <name type="common">Indian wild rice</name>
    <name type="synonym">Oryza sativa f. spontanea</name>
    <dbReference type="NCBI Taxonomy" id="4536"/>
    <lineage>
        <taxon>Eukaryota</taxon>
        <taxon>Viridiplantae</taxon>
        <taxon>Streptophyta</taxon>
        <taxon>Embryophyta</taxon>
        <taxon>Tracheophyta</taxon>
        <taxon>Spermatophyta</taxon>
        <taxon>Magnoliopsida</taxon>
        <taxon>Liliopsida</taxon>
        <taxon>Poales</taxon>
        <taxon>Poaceae</taxon>
        <taxon>BOP clade</taxon>
        <taxon>Oryzoideae</taxon>
        <taxon>Oryzeae</taxon>
        <taxon>Oryzinae</taxon>
        <taxon>Oryza</taxon>
    </lineage>
</organism>
<dbReference type="EnsemblPlants" id="ONIVA07G25480.2">
    <property type="protein sequence ID" value="ONIVA07G25480.2"/>
    <property type="gene ID" value="ONIVA07G25480"/>
</dbReference>
<keyword evidence="1" id="KW-0472">Membrane</keyword>
<accession>A0A0E0I5H6</accession>
<reference evidence="2" key="2">
    <citation type="submission" date="2018-04" db="EMBL/GenBank/DDBJ databases">
        <title>OnivRS2 (Oryza nivara Reference Sequence Version 2).</title>
        <authorList>
            <person name="Zhang J."/>
            <person name="Kudrna D."/>
            <person name="Lee S."/>
            <person name="Talag J."/>
            <person name="Rajasekar S."/>
            <person name="Welchert J."/>
            <person name="Hsing Y.-I."/>
            <person name="Wing R.A."/>
        </authorList>
    </citation>
    <scope>NUCLEOTIDE SEQUENCE [LARGE SCALE GENOMIC DNA]</scope>
    <source>
        <strain evidence="2">SL10</strain>
    </source>
</reference>
<name>A0A0E0I5H6_ORYNI</name>
<dbReference type="HOGENOM" id="CLU_2853660_0_0_1"/>
<dbReference type="Proteomes" id="UP000006591">
    <property type="component" value="Chromosome 7"/>
</dbReference>
<proteinExistence type="predicted"/>
<dbReference type="Gramene" id="ONIVA07G25480.2">
    <property type="protein sequence ID" value="ONIVA07G25480.2"/>
    <property type="gene ID" value="ONIVA07G25480"/>
</dbReference>
<evidence type="ECO:0000256" key="1">
    <source>
        <dbReference type="SAM" id="Phobius"/>
    </source>
</evidence>
<reference evidence="2" key="1">
    <citation type="submission" date="2015-04" db="UniProtKB">
        <authorList>
            <consortium name="EnsemblPlants"/>
        </authorList>
    </citation>
    <scope>IDENTIFICATION</scope>
    <source>
        <strain evidence="2">SL10</strain>
    </source>
</reference>